<proteinExistence type="predicted"/>
<sequence>MNQAVSRNMSPSDNTGSAVQQIAPEDESRAAIYAMLAKLLSAPPSSEQLADLAKLQGSDTDFGQAIAKLSQAARDTTVEQEDDAYHDLFIGLTRGKLLPYGSYYLTGFLHEKPLARLRNTMAQLGIEANPDEKDPEDHIASVLDMMGGLIRGDFGQPVPVAQQRIFFQEHVQSWAPYFFRDLEKVEDSKLYAAIGTVGRVFLELEEAAFSMD</sequence>
<dbReference type="InterPro" id="IPR036411">
    <property type="entry name" value="TorD-like_sf"/>
</dbReference>
<dbReference type="Proteomes" id="UP000266273">
    <property type="component" value="Unassembled WGS sequence"/>
</dbReference>
<feature type="compositionally biased region" description="Polar residues" evidence="2">
    <location>
        <begin position="1"/>
        <end position="20"/>
    </location>
</feature>
<evidence type="ECO:0000256" key="2">
    <source>
        <dbReference type="SAM" id="MobiDB-lite"/>
    </source>
</evidence>
<reference evidence="3 4" key="1">
    <citation type="submission" date="2018-08" db="EMBL/GenBank/DDBJ databases">
        <title>Genomic Encyclopedia of Archaeal and Bacterial Type Strains, Phase II (KMG-II): from individual species to whole genera.</title>
        <authorList>
            <person name="Goeker M."/>
        </authorList>
    </citation>
    <scope>NUCLEOTIDE SEQUENCE [LARGE SCALE GENOMIC DNA]</scope>
    <source>
        <strain evidence="3 4">DSM 5002</strain>
    </source>
</reference>
<evidence type="ECO:0000313" key="4">
    <source>
        <dbReference type="Proteomes" id="UP000266273"/>
    </source>
</evidence>
<organism evidence="3 4">
    <name type="scientific">Dichotomicrobium thermohalophilum</name>
    <dbReference type="NCBI Taxonomy" id="933063"/>
    <lineage>
        <taxon>Bacteria</taxon>
        <taxon>Pseudomonadati</taxon>
        <taxon>Pseudomonadota</taxon>
        <taxon>Alphaproteobacteria</taxon>
        <taxon>Hyphomicrobiales</taxon>
        <taxon>Hyphomicrobiaceae</taxon>
        <taxon>Dichotomicrobium</taxon>
    </lineage>
</organism>
<name>A0A397PM47_9HYPH</name>
<accession>A0A397PM47</accession>
<feature type="region of interest" description="Disordered" evidence="2">
    <location>
        <begin position="1"/>
        <end position="21"/>
    </location>
</feature>
<dbReference type="SUPFAM" id="SSF89155">
    <property type="entry name" value="TorD-like"/>
    <property type="match status" value="1"/>
</dbReference>
<evidence type="ECO:0000313" key="3">
    <source>
        <dbReference type="EMBL" id="RIA47194.1"/>
    </source>
</evidence>
<dbReference type="PANTHER" id="PTHR34227">
    <property type="entry name" value="CHAPERONE PROTEIN YCDY"/>
    <property type="match status" value="1"/>
</dbReference>
<comment type="caution">
    <text evidence="3">The sequence shown here is derived from an EMBL/GenBank/DDBJ whole genome shotgun (WGS) entry which is preliminary data.</text>
</comment>
<gene>
    <name evidence="3" type="ORF">BXY53_2576</name>
</gene>
<dbReference type="Gene3D" id="1.10.3480.10">
    <property type="entry name" value="TorD-like"/>
    <property type="match status" value="1"/>
</dbReference>
<dbReference type="InterPro" id="IPR020945">
    <property type="entry name" value="DMSO/NO3_reduct_chaperone"/>
</dbReference>
<dbReference type="PANTHER" id="PTHR34227:SF1">
    <property type="entry name" value="DIMETHYL SULFOXIDE REDUCTASE CHAPERONE-RELATED"/>
    <property type="match status" value="1"/>
</dbReference>
<dbReference type="AlphaFoldDB" id="A0A397PM47"/>
<dbReference type="InterPro" id="IPR050289">
    <property type="entry name" value="TorD/DmsD_chaperones"/>
</dbReference>
<protein>
    <submittedName>
        <fullName evidence="3">TorA maturation chaperone TorD</fullName>
    </submittedName>
</protein>
<dbReference type="EMBL" id="QXDF01000004">
    <property type="protein sequence ID" value="RIA47194.1"/>
    <property type="molecule type" value="Genomic_DNA"/>
</dbReference>
<evidence type="ECO:0000256" key="1">
    <source>
        <dbReference type="ARBA" id="ARBA00023186"/>
    </source>
</evidence>
<keyword evidence="4" id="KW-1185">Reference proteome</keyword>
<keyword evidence="1" id="KW-0143">Chaperone</keyword>
<dbReference type="Pfam" id="PF02613">
    <property type="entry name" value="Nitrate_red_del"/>
    <property type="match status" value="1"/>
</dbReference>